<evidence type="ECO:0000256" key="2">
    <source>
        <dbReference type="ARBA" id="ARBA00023186"/>
    </source>
</evidence>
<dbReference type="Gene3D" id="2.30.33.40">
    <property type="entry name" value="GroES chaperonin"/>
    <property type="match status" value="1"/>
</dbReference>
<dbReference type="GO" id="GO:0051082">
    <property type="term" value="F:unfolded protein binding"/>
    <property type="evidence" value="ECO:0007669"/>
    <property type="project" value="TreeGrafter"/>
</dbReference>
<dbReference type="NCBIfam" id="NF001533">
    <property type="entry name" value="PRK00364.2-4"/>
    <property type="match status" value="1"/>
</dbReference>
<dbReference type="CDD" id="cd00320">
    <property type="entry name" value="cpn10"/>
    <property type="match status" value="1"/>
</dbReference>
<organism evidence="3">
    <name type="scientific">uncultured Caudovirales phage</name>
    <dbReference type="NCBI Taxonomy" id="2100421"/>
    <lineage>
        <taxon>Viruses</taxon>
        <taxon>Duplodnaviria</taxon>
        <taxon>Heunggongvirae</taxon>
        <taxon>Uroviricota</taxon>
        <taxon>Caudoviricetes</taxon>
        <taxon>Peduoviridae</taxon>
        <taxon>Maltschvirus</taxon>
        <taxon>Maltschvirus maltsch</taxon>
    </lineage>
</organism>
<dbReference type="HAMAP" id="MF_00580">
    <property type="entry name" value="CH10"/>
    <property type="match status" value="1"/>
</dbReference>
<dbReference type="NCBIfam" id="NF001527">
    <property type="entry name" value="PRK00364.1-2"/>
    <property type="match status" value="1"/>
</dbReference>
<dbReference type="GO" id="GO:0046872">
    <property type="term" value="F:metal ion binding"/>
    <property type="evidence" value="ECO:0007669"/>
    <property type="project" value="TreeGrafter"/>
</dbReference>
<evidence type="ECO:0000256" key="1">
    <source>
        <dbReference type="ARBA" id="ARBA00006975"/>
    </source>
</evidence>
<dbReference type="NCBIfam" id="NF001531">
    <property type="entry name" value="PRK00364.2-2"/>
    <property type="match status" value="1"/>
</dbReference>
<dbReference type="GO" id="GO:0044183">
    <property type="term" value="F:protein folding chaperone"/>
    <property type="evidence" value="ECO:0007669"/>
    <property type="project" value="InterPro"/>
</dbReference>
<comment type="similarity">
    <text evidence="1">Belongs to the GroES chaperonin family.</text>
</comment>
<dbReference type="PANTHER" id="PTHR10772">
    <property type="entry name" value="10 KDA HEAT SHOCK PROTEIN"/>
    <property type="match status" value="1"/>
</dbReference>
<dbReference type="GO" id="GO:0005524">
    <property type="term" value="F:ATP binding"/>
    <property type="evidence" value="ECO:0007669"/>
    <property type="project" value="InterPro"/>
</dbReference>
<dbReference type="PRINTS" id="PR00297">
    <property type="entry name" value="CHAPERONIN10"/>
</dbReference>
<dbReference type="EMBL" id="LR798243">
    <property type="protein sequence ID" value="CAB5214584.1"/>
    <property type="molecule type" value="Genomic_DNA"/>
</dbReference>
<dbReference type="PANTHER" id="PTHR10772:SF58">
    <property type="entry name" value="CO-CHAPERONIN GROES"/>
    <property type="match status" value="1"/>
</dbReference>
<name>A0A6J7WJX4_9CAUD</name>
<dbReference type="InterPro" id="IPR020818">
    <property type="entry name" value="Chaperonin_GroES"/>
</dbReference>
<proteinExistence type="inferred from homology"/>
<dbReference type="InterPro" id="IPR037124">
    <property type="entry name" value="Chaperonin_GroES_sf"/>
</dbReference>
<evidence type="ECO:0000313" key="3">
    <source>
        <dbReference type="EMBL" id="CAB5214584.1"/>
    </source>
</evidence>
<dbReference type="InterPro" id="IPR011032">
    <property type="entry name" value="GroES-like_sf"/>
</dbReference>
<gene>
    <name evidence="3" type="ORF">UFOVP190_178</name>
</gene>
<dbReference type="GO" id="GO:0051087">
    <property type="term" value="F:protein-folding chaperone binding"/>
    <property type="evidence" value="ECO:0007669"/>
    <property type="project" value="TreeGrafter"/>
</dbReference>
<dbReference type="InterPro" id="IPR018369">
    <property type="entry name" value="Chaprnonin_Cpn10_CS"/>
</dbReference>
<accession>A0A6J7WJX4</accession>
<dbReference type="FunFam" id="2.30.33.40:FF:000001">
    <property type="entry name" value="10 kDa chaperonin"/>
    <property type="match status" value="1"/>
</dbReference>
<dbReference type="SMART" id="SM00883">
    <property type="entry name" value="Cpn10"/>
    <property type="match status" value="1"/>
</dbReference>
<dbReference type="Pfam" id="PF00166">
    <property type="entry name" value="Cpn10"/>
    <property type="match status" value="1"/>
</dbReference>
<dbReference type="PROSITE" id="PS00681">
    <property type="entry name" value="CHAPERONINS_CPN10"/>
    <property type="match status" value="1"/>
</dbReference>
<sequence length="98" mass="10332">MNLKPLSDRVVVRRVDSESVTKGGIFIPDNAAEKADQGQVLAVGPGKRTEAGEVIALDVAVGDQVLFGKFSGQTVKVEGEELLILKEDDILGVIGKGE</sequence>
<dbReference type="SUPFAM" id="SSF50129">
    <property type="entry name" value="GroES-like"/>
    <property type="match status" value="1"/>
</dbReference>
<reference evidence="3" key="1">
    <citation type="submission" date="2020-05" db="EMBL/GenBank/DDBJ databases">
        <authorList>
            <person name="Chiriac C."/>
            <person name="Salcher M."/>
            <person name="Ghai R."/>
            <person name="Kavagutti S V."/>
        </authorList>
    </citation>
    <scope>NUCLEOTIDE SEQUENCE</scope>
</reference>
<keyword evidence="2" id="KW-0143">Chaperone</keyword>
<protein>
    <submittedName>
        <fullName evidence="3">GroS Co-chaperonin GroES (HSP10)</fullName>
    </submittedName>
</protein>